<dbReference type="EMBL" id="ABJB010452012">
    <property type="status" value="NOT_ANNOTATED_CDS"/>
    <property type="molecule type" value="Genomic_DNA"/>
</dbReference>
<accession>A0A1S4L9A9</accession>
<dbReference type="VEuPathDB" id="VectorBase:ISCP_030451"/>
<dbReference type="PANTHER" id="PTHR11686">
    <property type="entry name" value="GAMMA GLUTAMYL TRANSPEPTIDASE"/>
    <property type="match status" value="1"/>
</dbReference>
<feature type="binding site" evidence="1">
    <location>
        <begin position="124"/>
        <end position="125"/>
    </location>
    <ligand>
        <name>L-glutamate</name>
        <dbReference type="ChEBI" id="CHEBI:29985"/>
    </ligand>
</feature>
<name>A0A1S4L9A9_IXOSC</name>
<feature type="binding site" evidence="1">
    <location>
        <position position="96"/>
    </location>
    <ligand>
        <name>L-glutamate</name>
        <dbReference type="ChEBI" id="CHEBI:29985"/>
    </ligand>
</feature>
<dbReference type="InterPro" id="IPR043137">
    <property type="entry name" value="GGT_ssub_C"/>
</dbReference>
<dbReference type="InParanoid" id="A0A1S4L9A9"/>
<dbReference type="AlphaFoldDB" id="A0A1S4L9A9"/>
<organism evidence="2 3">
    <name type="scientific">Ixodes scapularis</name>
    <name type="common">Black-legged tick</name>
    <name type="synonym">Deer tick</name>
    <dbReference type="NCBI Taxonomy" id="6945"/>
    <lineage>
        <taxon>Eukaryota</taxon>
        <taxon>Metazoa</taxon>
        <taxon>Ecdysozoa</taxon>
        <taxon>Arthropoda</taxon>
        <taxon>Chelicerata</taxon>
        <taxon>Arachnida</taxon>
        <taxon>Acari</taxon>
        <taxon>Parasitiformes</taxon>
        <taxon>Ixodida</taxon>
        <taxon>Ixodoidea</taxon>
        <taxon>Ixodidae</taxon>
        <taxon>Ixodinae</taxon>
        <taxon>Ixodes</taxon>
    </lineage>
</organism>
<keyword evidence="3" id="KW-1185">Reference proteome</keyword>
<reference evidence="3" key="1">
    <citation type="submission" date="2008-03" db="EMBL/GenBank/DDBJ databases">
        <title>Annotation of Ixodes scapularis.</title>
        <authorList>
            <consortium name="Ixodes scapularis Genome Project Consortium"/>
            <person name="Caler E."/>
            <person name="Hannick L.I."/>
            <person name="Bidwell S."/>
            <person name="Joardar V."/>
            <person name="Thiagarajan M."/>
            <person name="Amedeo P."/>
            <person name="Galinsky K.J."/>
            <person name="Schobel S."/>
            <person name="Inman J."/>
            <person name="Hostetler J."/>
            <person name="Miller J."/>
            <person name="Hammond M."/>
            <person name="Megy K."/>
            <person name="Lawson D."/>
            <person name="Kodira C."/>
            <person name="Sutton G."/>
            <person name="Meyer J."/>
            <person name="Hill C.A."/>
            <person name="Birren B."/>
            <person name="Nene V."/>
            <person name="Collins F."/>
            <person name="Alarcon-Chaidez F."/>
            <person name="Wikel S."/>
            <person name="Strausberg R."/>
        </authorList>
    </citation>
    <scope>NUCLEOTIDE SEQUENCE [LARGE SCALE GENOMIC DNA]</scope>
    <source>
        <strain evidence="3">Wikel</strain>
    </source>
</reference>
<reference evidence="2" key="2">
    <citation type="submission" date="2020-05" db="UniProtKB">
        <authorList>
            <consortium name="EnsemblMetazoa"/>
        </authorList>
    </citation>
    <scope>IDENTIFICATION</scope>
    <source>
        <strain evidence="2">wikel</strain>
    </source>
</reference>
<dbReference type="OrthoDB" id="1081007at2759"/>
<dbReference type="InterPro" id="IPR000101">
    <property type="entry name" value="GGT_peptidase"/>
</dbReference>
<evidence type="ECO:0000256" key="1">
    <source>
        <dbReference type="PIRSR" id="PIRSR600101-2"/>
    </source>
</evidence>
<dbReference type="PANTHER" id="PTHR11686:SF9">
    <property type="entry name" value="RE13973P"/>
    <property type="match status" value="1"/>
</dbReference>
<dbReference type="GO" id="GO:0036374">
    <property type="term" value="F:glutathione hydrolase activity"/>
    <property type="evidence" value="ECO:0007669"/>
    <property type="project" value="InterPro"/>
</dbReference>
<dbReference type="Gene3D" id="3.60.20.40">
    <property type="match status" value="1"/>
</dbReference>
<dbReference type="InterPro" id="IPR029055">
    <property type="entry name" value="Ntn_hydrolases_N"/>
</dbReference>
<dbReference type="EMBL" id="ABJB010959765">
    <property type="status" value="NOT_ANNOTATED_CDS"/>
    <property type="molecule type" value="Genomic_DNA"/>
</dbReference>
<proteinExistence type="predicted"/>
<dbReference type="EnsemblMetazoa" id="ISCW010716-RA">
    <property type="protein sequence ID" value="ISCW010716-PA"/>
    <property type="gene ID" value="ISCW010716"/>
</dbReference>
<dbReference type="Proteomes" id="UP000001555">
    <property type="component" value="Unassembled WGS sequence"/>
</dbReference>
<sequence length="244" mass="26886">MEDVQDYYVDVTEALGRTLRDNVSVFVPPAPSGGPLLAFMIALMDSYRQQRPGGSGFSLDDSEETIHRFVEAIKFTYAKRMEIGDPGHIDMRNMNDFAIPGVKNAFGLLPSHVNYIRPGKRPTSSISPLVMTDAQGDVTMVVSGTGAFSIITGAAQVVMRALWMNHTIKEAIDAPRVHHQLFPDEVLAEPNLDVDVKHGLKARGHRVADYSWYGTVVGISRKPGEIIHACRDYRPYDVSGIDGD</sequence>
<evidence type="ECO:0000313" key="2">
    <source>
        <dbReference type="EnsemblMetazoa" id="ISCW010716-PA"/>
    </source>
</evidence>
<protein>
    <submittedName>
        <fullName evidence="2">Uncharacterized protein</fullName>
    </submittedName>
</protein>
<dbReference type="VEuPathDB" id="VectorBase:ISCI010716"/>
<dbReference type="FunFam" id="3.60.20.40:FF:000024">
    <property type="entry name" value="Gamma glutamyl transpeptidase, putative"/>
    <property type="match status" value="1"/>
</dbReference>
<dbReference type="SUPFAM" id="SSF56235">
    <property type="entry name" value="N-terminal nucleophile aminohydrolases (Ntn hydrolases)"/>
    <property type="match status" value="1"/>
</dbReference>
<dbReference type="VEuPathDB" id="VectorBase:ISCP_006683"/>
<dbReference type="EMBL" id="ABJB010005137">
    <property type="status" value="NOT_ANNOTATED_CDS"/>
    <property type="molecule type" value="Genomic_DNA"/>
</dbReference>
<dbReference type="EMBL" id="ABJB011017647">
    <property type="status" value="NOT_ANNOTATED_CDS"/>
    <property type="molecule type" value="Genomic_DNA"/>
</dbReference>
<evidence type="ECO:0000313" key="3">
    <source>
        <dbReference type="Proteomes" id="UP000001555"/>
    </source>
</evidence>
<feature type="binding site" evidence="1">
    <location>
        <position position="147"/>
    </location>
    <ligand>
        <name>L-glutamate</name>
        <dbReference type="ChEBI" id="CHEBI:29985"/>
    </ligand>
</feature>
<dbReference type="GO" id="GO:0006751">
    <property type="term" value="P:glutathione catabolic process"/>
    <property type="evidence" value="ECO:0007669"/>
    <property type="project" value="InterPro"/>
</dbReference>
<dbReference type="VEuPathDB" id="VectorBase:ISCW010716"/>
<dbReference type="Pfam" id="PF01019">
    <property type="entry name" value="G_glu_transpept"/>
    <property type="match status" value="2"/>
</dbReference>